<reference evidence="8" key="1">
    <citation type="submission" date="2022-06" db="EMBL/GenBank/DDBJ databases">
        <title>Gracilimonas sp. CAU 1638 isolated from sea sediment.</title>
        <authorList>
            <person name="Kim W."/>
        </authorList>
    </citation>
    <scope>NUCLEOTIDE SEQUENCE</scope>
    <source>
        <strain evidence="8">CAU 1638</strain>
    </source>
</reference>
<dbReference type="Pfam" id="PF02152">
    <property type="entry name" value="FolB"/>
    <property type="match status" value="1"/>
</dbReference>
<dbReference type="SMART" id="SM00905">
    <property type="entry name" value="FolB"/>
    <property type="match status" value="1"/>
</dbReference>
<dbReference type="PANTHER" id="PTHR42844:SF1">
    <property type="entry name" value="DIHYDRONEOPTERIN ALDOLASE 1-RELATED"/>
    <property type="match status" value="1"/>
</dbReference>
<dbReference type="RefSeq" id="WP_255133449.1">
    <property type="nucleotide sequence ID" value="NZ_JANDBC010000001.1"/>
</dbReference>
<protein>
    <recommendedName>
        <fullName evidence="6">7,8-dihydroneopterin aldolase</fullName>
        <ecNumber evidence="6">4.1.2.25</ecNumber>
    </recommendedName>
</protein>
<gene>
    <name evidence="8" type="primary">folB</name>
    <name evidence="8" type="ORF">NM125_04990</name>
</gene>
<sequence length="119" mass="13478">MDTLTIKGMKFRAFHGVHEHEKEEGNDFEVDVIFEADLSTAGKSDRLSDAIDYTKVHRICAYVMSGESVDLIEHLCFQIGTAIAEQFPAHSRFEVSVRKLSPPLSSTTEFTQARMSWPR</sequence>
<evidence type="ECO:0000256" key="5">
    <source>
        <dbReference type="ARBA" id="ARBA00023239"/>
    </source>
</evidence>
<evidence type="ECO:0000313" key="9">
    <source>
        <dbReference type="Proteomes" id="UP001139125"/>
    </source>
</evidence>
<dbReference type="AlphaFoldDB" id="A0A9X2L243"/>
<comment type="pathway">
    <text evidence="2 6">Cofactor biosynthesis; tetrahydrofolate biosynthesis; 2-amino-4-hydroxy-6-hydroxymethyl-7,8-dihydropteridine diphosphate from 7,8-dihydroneopterin triphosphate: step 3/4.</text>
</comment>
<evidence type="ECO:0000256" key="1">
    <source>
        <dbReference type="ARBA" id="ARBA00001353"/>
    </source>
</evidence>
<dbReference type="Proteomes" id="UP001139125">
    <property type="component" value="Unassembled WGS sequence"/>
</dbReference>
<dbReference type="EMBL" id="JANDBC010000001">
    <property type="protein sequence ID" value="MCP9290931.1"/>
    <property type="molecule type" value="Genomic_DNA"/>
</dbReference>
<dbReference type="GO" id="GO:0004150">
    <property type="term" value="F:dihydroneopterin aldolase activity"/>
    <property type="evidence" value="ECO:0007669"/>
    <property type="project" value="UniProtKB-UniRule"/>
</dbReference>
<dbReference type="InterPro" id="IPR006156">
    <property type="entry name" value="Dihydroneopterin_aldolase"/>
</dbReference>
<accession>A0A9X2L243</accession>
<dbReference type="NCBIfam" id="TIGR00525">
    <property type="entry name" value="folB"/>
    <property type="match status" value="1"/>
</dbReference>
<evidence type="ECO:0000256" key="2">
    <source>
        <dbReference type="ARBA" id="ARBA00005013"/>
    </source>
</evidence>
<dbReference type="PANTHER" id="PTHR42844">
    <property type="entry name" value="DIHYDRONEOPTERIN ALDOLASE 1-RELATED"/>
    <property type="match status" value="1"/>
</dbReference>
<feature type="domain" description="Dihydroneopterin aldolase/epimerase" evidence="7">
    <location>
        <begin position="4"/>
        <end position="117"/>
    </location>
</feature>
<organism evidence="8 9">
    <name type="scientific">Gracilimonas sediminicola</name>
    <dbReference type="NCBI Taxonomy" id="2952158"/>
    <lineage>
        <taxon>Bacteria</taxon>
        <taxon>Pseudomonadati</taxon>
        <taxon>Balneolota</taxon>
        <taxon>Balneolia</taxon>
        <taxon>Balneolales</taxon>
        <taxon>Balneolaceae</taxon>
        <taxon>Gracilimonas</taxon>
    </lineage>
</organism>
<dbReference type="SUPFAM" id="SSF55620">
    <property type="entry name" value="Tetrahydrobiopterin biosynthesis enzymes-like"/>
    <property type="match status" value="1"/>
</dbReference>
<evidence type="ECO:0000259" key="7">
    <source>
        <dbReference type="SMART" id="SM00905"/>
    </source>
</evidence>
<comment type="similarity">
    <text evidence="3 6">Belongs to the DHNA family.</text>
</comment>
<keyword evidence="5 6" id="KW-0456">Lyase</keyword>
<evidence type="ECO:0000256" key="4">
    <source>
        <dbReference type="ARBA" id="ARBA00022909"/>
    </source>
</evidence>
<dbReference type="GO" id="GO:0046656">
    <property type="term" value="P:folic acid biosynthetic process"/>
    <property type="evidence" value="ECO:0007669"/>
    <property type="project" value="UniProtKB-UniRule"/>
</dbReference>
<dbReference type="Gene3D" id="3.30.1130.10">
    <property type="match status" value="1"/>
</dbReference>
<evidence type="ECO:0000313" key="8">
    <source>
        <dbReference type="EMBL" id="MCP9290931.1"/>
    </source>
</evidence>
<comment type="function">
    <text evidence="6">Catalyzes the conversion of 7,8-dihydroneopterin to 6-hydroxymethyl-7,8-dihydropterin.</text>
</comment>
<dbReference type="NCBIfam" id="TIGR00526">
    <property type="entry name" value="folB_dom"/>
    <property type="match status" value="1"/>
</dbReference>
<comment type="caution">
    <text evidence="8">The sequence shown here is derived from an EMBL/GenBank/DDBJ whole genome shotgun (WGS) entry which is preliminary data.</text>
</comment>
<keyword evidence="9" id="KW-1185">Reference proteome</keyword>
<dbReference type="GO" id="GO:0046654">
    <property type="term" value="P:tetrahydrofolate biosynthetic process"/>
    <property type="evidence" value="ECO:0007669"/>
    <property type="project" value="UniProtKB-UniRule"/>
</dbReference>
<dbReference type="InterPro" id="IPR043133">
    <property type="entry name" value="GTP-CH-I_C/QueF"/>
</dbReference>
<proteinExistence type="inferred from homology"/>
<dbReference type="GO" id="GO:0005737">
    <property type="term" value="C:cytoplasm"/>
    <property type="evidence" value="ECO:0007669"/>
    <property type="project" value="TreeGrafter"/>
</dbReference>
<comment type="catalytic activity">
    <reaction evidence="1 6">
        <text>7,8-dihydroneopterin = 6-hydroxymethyl-7,8-dihydropterin + glycolaldehyde</text>
        <dbReference type="Rhea" id="RHEA:10540"/>
        <dbReference type="ChEBI" id="CHEBI:17001"/>
        <dbReference type="ChEBI" id="CHEBI:17071"/>
        <dbReference type="ChEBI" id="CHEBI:44841"/>
        <dbReference type="EC" id="4.1.2.25"/>
    </reaction>
</comment>
<dbReference type="EC" id="4.1.2.25" evidence="6"/>
<keyword evidence="4 6" id="KW-0289">Folate biosynthesis</keyword>
<dbReference type="InterPro" id="IPR006157">
    <property type="entry name" value="FolB_dom"/>
</dbReference>
<name>A0A9X2L243_9BACT</name>
<evidence type="ECO:0000256" key="3">
    <source>
        <dbReference type="ARBA" id="ARBA00005708"/>
    </source>
</evidence>
<evidence type="ECO:0000256" key="6">
    <source>
        <dbReference type="RuleBase" id="RU362079"/>
    </source>
</evidence>